<dbReference type="Proteomes" id="UP001308179">
    <property type="component" value="Unassembled WGS sequence"/>
</dbReference>
<organism evidence="1 2">
    <name type="scientific">Rachicladosporium monterosium</name>
    <dbReference type="NCBI Taxonomy" id="1507873"/>
    <lineage>
        <taxon>Eukaryota</taxon>
        <taxon>Fungi</taxon>
        <taxon>Dikarya</taxon>
        <taxon>Ascomycota</taxon>
        <taxon>Pezizomycotina</taxon>
        <taxon>Dothideomycetes</taxon>
        <taxon>Dothideomycetidae</taxon>
        <taxon>Cladosporiales</taxon>
        <taxon>Cladosporiaceae</taxon>
        <taxon>Rachicladosporium</taxon>
    </lineage>
</organism>
<accession>A0ABR0LE28</accession>
<reference evidence="1 2" key="1">
    <citation type="submission" date="2023-08" db="EMBL/GenBank/DDBJ databases">
        <title>Black Yeasts Isolated from many extreme environments.</title>
        <authorList>
            <person name="Coleine C."/>
            <person name="Stajich J.E."/>
            <person name="Selbmann L."/>
        </authorList>
    </citation>
    <scope>NUCLEOTIDE SEQUENCE [LARGE SCALE GENOMIC DNA]</scope>
    <source>
        <strain evidence="1 2">CCFEE 5386</strain>
    </source>
</reference>
<evidence type="ECO:0008006" key="3">
    <source>
        <dbReference type="Google" id="ProtNLM"/>
    </source>
</evidence>
<keyword evidence="2" id="KW-1185">Reference proteome</keyword>
<protein>
    <recommendedName>
        <fullName evidence="3">Rhodanese domain-containing protein</fullName>
    </recommendedName>
</protein>
<dbReference type="SUPFAM" id="SSF52821">
    <property type="entry name" value="Rhodanese/Cell cycle control phosphatase"/>
    <property type="match status" value="1"/>
</dbReference>
<gene>
    <name evidence="1" type="ORF">LTR32_001165</name>
</gene>
<comment type="caution">
    <text evidence="1">The sequence shown here is derived from an EMBL/GenBank/DDBJ whole genome shotgun (WGS) entry which is preliminary data.</text>
</comment>
<evidence type="ECO:0000313" key="1">
    <source>
        <dbReference type="EMBL" id="KAK5147372.1"/>
    </source>
</evidence>
<dbReference type="InterPro" id="IPR036873">
    <property type="entry name" value="Rhodanese-like_dom_sf"/>
</dbReference>
<sequence>MAEHQAQAQALNGVSANGVSDQPWYATYPKASSEPAGISRQEVLQLLKSNTAPGENFVLIDLRRSSRGRGNRAAAWFADYLVEQHNTNMKSLVLLEGIKGWAAEKGEFVQYMQEYDDSRWQ</sequence>
<name>A0ABR0LE28_9PEZI</name>
<proteinExistence type="predicted"/>
<dbReference type="EMBL" id="JAVRRR010000042">
    <property type="protein sequence ID" value="KAK5147372.1"/>
    <property type="molecule type" value="Genomic_DNA"/>
</dbReference>
<evidence type="ECO:0000313" key="2">
    <source>
        <dbReference type="Proteomes" id="UP001308179"/>
    </source>
</evidence>